<evidence type="ECO:0000256" key="3">
    <source>
        <dbReference type="ARBA" id="ARBA00022801"/>
    </source>
</evidence>
<dbReference type="PANTHER" id="PTHR47967">
    <property type="entry name" value="OS07G0603500 PROTEIN-RELATED"/>
    <property type="match status" value="1"/>
</dbReference>
<dbReference type="RefSeq" id="XP_008778348.3">
    <property type="nucleotide sequence ID" value="XM_008780126.3"/>
</dbReference>
<comment type="similarity">
    <text evidence="1">Belongs to the peptidase A1 family.</text>
</comment>
<dbReference type="OrthoDB" id="630709at2759"/>
<dbReference type="InterPro" id="IPR032861">
    <property type="entry name" value="TAXi_N"/>
</dbReference>
<keyword evidence="6" id="KW-1185">Reference proteome</keyword>
<reference evidence="7" key="1">
    <citation type="submission" date="2025-08" db="UniProtKB">
        <authorList>
            <consortium name="RefSeq"/>
        </authorList>
    </citation>
    <scope>IDENTIFICATION</scope>
    <source>
        <tissue evidence="7">Young leaves</tissue>
    </source>
</reference>
<dbReference type="KEGG" id="pda:103698137"/>
<dbReference type="GO" id="GO:0006508">
    <property type="term" value="P:proteolysis"/>
    <property type="evidence" value="ECO:0007669"/>
    <property type="project" value="UniProtKB-KW"/>
</dbReference>
<keyword evidence="4" id="KW-0732">Signal</keyword>
<dbReference type="SUPFAM" id="SSF50630">
    <property type="entry name" value="Acid proteases"/>
    <property type="match status" value="1"/>
</dbReference>
<gene>
    <name evidence="7" type="primary">LOC103698137</name>
</gene>
<dbReference type="FunFam" id="2.40.70.10:FF:000031">
    <property type="entry name" value="Aspartyl protease AED1"/>
    <property type="match status" value="1"/>
</dbReference>
<evidence type="ECO:0000259" key="5">
    <source>
        <dbReference type="PROSITE" id="PS51767"/>
    </source>
</evidence>
<dbReference type="Gene3D" id="2.40.70.10">
    <property type="entry name" value="Acid Proteases"/>
    <property type="match status" value="1"/>
</dbReference>
<proteinExistence type="inferred from homology"/>
<evidence type="ECO:0000256" key="4">
    <source>
        <dbReference type="SAM" id="SignalP"/>
    </source>
</evidence>
<dbReference type="PROSITE" id="PS00141">
    <property type="entry name" value="ASP_PROTEASE"/>
    <property type="match status" value="1"/>
</dbReference>
<dbReference type="GO" id="GO:0004190">
    <property type="term" value="F:aspartic-type endopeptidase activity"/>
    <property type="evidence" value="ECO:0007669"/>
    <property type="project" value="InterPro"/>
</dbReference>
<evidence type="ECO:0000313" key="7">
    <source>
        <dbReference type="RefSeq" id="XP_008778348.3"/>
    </source>
</evidence>
<feature type="chain" id="PRO_5034638500" evidence="4">
    <location>
        <begin position="24"/>
        <end position="270"/>
    </location>
</feature>
<keyword evidence="2" id="KW-0645">Protease</keyword>
<keyword evidence="3" id="KW-0378">Hydrolase</keyword>
<dbReference type="Pfam" id="PF14543">
    <property type="entry name" value="TAXi_N"/>
    <property type="match status" value="1"/>
</dbReference>
<dbReference type="AlphaFoldDB" id="A0A8B7BJD3"/>
<accession>A0A8B7BJD3</accession>
<sequence>MASPLTNLYFICLIAFVFRYAHGNAVGLHEFDVLGSWSNYSCSSGGNITRGLPIIHRLSPCAPQKLRLNFTSELDRHYLDDKLTLGTDSRLSRERNYLVVIGLGTPKKDFHVMFDTGSSLTWVQCEPCRKCYDQADPKFESARSSTYRRVRFTSQACHELPYRSGRTRQGYCKYKITYFDDDSSEGTSSSETLTLGSADVIPGFQFGCGVDQEGTLWDAYAGIRGLGRGPESLLSQTPRYGGIFSYCLPMATSRGYLALGDRGSSSSNIK</sequence>
<feature type="domain" description="Peptidase A1" evidence="5">
    <location>
        <begin position="97"/>
        <end position="270"/>
    </location>
</feature>
<dbReference type="GeneID" id="103698137"/>
<dbReference type="InterPro" id="IPR001969">
    <property type="entry name" value="Aspartic_peptidase_AS"/>
</dbReference>
<name>A0A8B7BJD3_PHODC</name>
<feature type="signal peptide" evidence="4">
    <location>
        <begin position="1"/>
        <end position="23"/>
    </location>
</feature>
<dbReference type="InterPro" id="IPR021109">
    <property type="entry name" value="Peptidase_aspartic_dom_sf"/>
</dbReference>
<dbReference type="InterPro" id="IPR051708">
    <property type="entry name" value="Plant_Aspart_Prot_A1"/>
</dbReference>
<evidence type="ECO:0000313" key="6">
    <source>
        <dbReference type="Proteomes" id="UP000228380"/>
    </source>
</evidence>
<evidence type="ECO:0000256" key="2">
    <source>
        <dbReference type="ARBA" id="ARBA00022670"/>
    </source>
</evidence>
<evidence type="ECO:0000256" key="1">
    <source>
        <dbReference type="ARBA" id="ARBA00007447"/>
    </source>
</evidence>
<dbReference type="PROSITE" id="PS51767">
    <property type="entry name" value="PEPTIDASE_A1"/>
    <property type="match status" value="1"/>
</dbReference>
<organism evidence="6 7">
    <name type="scientific">Phoenix dactylifera</name>
    <name type="common">Date palm</name>
    <dbReference type="NCBI Taxonomy" id="42345"/>
    <lineage>
        <taxon>Eukaryota</taxon>
        <taxon>Viridiplantae</taxon>
        <taxon>Streptophyta</taxon>
        <taxon>Embryophyta</taxon>
        <taxon>Tracheophyta</taxon>
        <taxon>Spermatophyta</taxon>
        <taxon>Magnoliopsida</taxon>
        <taxon>Liliopsida</taxon>
        <taxon>Arecaceae</taxon>
        <taxon>Coryphoideae</taxon>
        <taxon>Phoeniceae</taxon>
        <taxon>Phoenix</taxon>
    </lineage>
</organism>
<protein>
    <submittedName>
        <fullName evidence="7">Aspartyl protease AED1-like</fullName>
    </submittedName>
</protein>
<dbReference type="InterPro" id="IPR033121">
    <property type="entry name" value="PEPTIDASE_A1"/>
</dbReference>
<dbReference type="Proteomes" id="UP000228380">
    <property type="component" value="Unplaced"/>
</dbReference>